<dbReference type="EMBL" id="JQIM01000009">
    <property type="protein sequence ID" value="KGX11305.1"/>
    <property type="molecule type" value="Genomic_DNA"/>
</dbReference>
<dbReference type="RefSeq" id="WP_025984943.1">
    <property type="nucleotide sequence ID" value="NZ_CM121440.1"/>
</dbReference>
<keyword evidence="2 4" id="KW-0732">Signal</keyword>
<proteinExistence type="inferred from homology"/>
<keyword evidence="4" id="KW-1005">Bacterial flagellum biogenesis</keyword>
<keyword evidence="5" id="KW-0969">Cilium</keyword>
<comment type="caution">
    <text evidence="5">The sequence shown here is derived from an EMBL/GenBank/DDBJ whole genome shotgun (WGS) entry which is preliminary data.</text>
</comment>
<keyword evidence="5" id="KW-0966">Cell projection</keyword>
<evidence type="ECO:0000256" key="4">
    <source>
        <dbReference type="RuleBase" id="RU362063"/>
    </source>
</evidence>
<evidence type="ECO:0000313" key="6">
    <source>
        <dbReference type="Proteomes" id="UP000030475"/>
    </source>
</evidence>
<comment type="similarity">
    <text evidence="4">Belongs to the FlgA family.</text>
</comment>
<dbReference type="AlphaFoldDB" id="A0A2K9DTQ1"/>
<dbReference type="PANTHER" id="PTHR36307:SF1">
    <property type="entry name" value="FLAGELLA BASAL BODY P-RING FORMATION PROTEIN FLGA"/>
    <property type="match status" value="1"/>
</dbReference>
<feature type="chain" id="PRO_5041746261" description="Flagella basal body P-ring formation protein FlgA" evidence="4">
    <location>
        <begin position="26"/>
        <end position="245"/>
    </location>
</feature>
<dbReference type="Gene3D" id="3.90.1210.10">
    <property type="entry name" value="Antifreeze-like/N-acetylneuraminic acid synthase C-terminal domain"/>
    <property type="match status" value="1"/>
</dbReference>
<accession>A0A2K9DTQ1</accession>
<sequence>MLLSLSATSASAVSTAAVSAPAASAAPRPELREQARQIALTRLAELAKRAGLRDADIAVVVSPLKPPAPVCDTPFEVSVGEPRQLGRLVLSARCPASGRVTKLTARAQVTATIPVAARDLDAREPIAADDLGTARRTLTSLTDTVTRADEAIGRTSRRSLHAGQVLSRRILQAPELIRRGQTVRIVARVGQAEIVNTGIAMQNGARDDVIRLRVGTRRDAKVVAVRVTGPGTAEPIAQPAPDASR</sequence>
<dbReference type="Pfam" id="PF13144">
    <property type="entry name" value="ChapFlgA"/>
    <property type="match status" value="1"/>
</dbReference>
<dbReference type="InterPro" id="IPR017585">
    <property type="entry name" value="SAF_FlgA"/>
</dbReference>
<dbReference type="Gene3D" id="2.30.30.760">
    <property type="match status" value="1"/>
</dbReference>
<evidence type="ECO:0000313" key="5">
    <source>
        <dbReference type="EMBL" id="KGX11305.1"/>
    </source>
</evidence>
<feature type="signal peptide" evidence="4">
    <location>
        <begin position="1"/>
        <end position="25"/>
    </location>
</feature>
<dbReference type="OrthoDB" id="8563889at2"/>
<name>A0A2K9DTQ1_BURPE</name>
<dbReference type="GO" id="GO:0044780">
    <property type="term" value="P:bacterial-type flagellum assembly"/>
    <property type="evidence" value="ECO:0007669"/>
    <property type="project" value="InterPro"/>
</dbReference>
<dbReference type="GO" id="GO:0042597">
    <property type="term" value="C:periplasmic space"/>
    <property type="evidence" value="ECO:0007669"/>
    <property type="project" value="UniProtKB-SubCell"/>
</dbReference>
<keyword evidence="3 4" id="KW-0574">Periplasm</keyword>
<dbReference type="PANTHER" id="PTHR36307">
    <property type="entry name" value="FLAGELLA BASAL BODY P-RING FORMATION PROTEIN FLGA"/>
    <property type="match status" value="1"/>
</dbReference>
<comment type="subcellular location">
    <subcellularLocation>
        <location evidence="1 4">Periplasm</location>
    </subcellularLocation>
</comment>
<protein>
    <recommendedName>
        <fullName evidence="4">Flagella basal body P-ring formation protein FlgA</fullName>
    </recommendedName>
</protein>
<dbReference type="InterPro" id="IPR039246">
    <property type="entry name" value="Flagellar_FlgA"/>
</dbReference>
<reference evidence="5 6" key="1">
    <citation type="submission" date="2014-08" db="EMBL/GenBank/DDBJ databases">
        <authorList>
            <person name="Bunnell A."/>
            <person name="Chain P.S."/>
            <person name="Chertkov O."/>
            <person name="Currie B.J."/>
            <person name="Daligault H.E."/>
            <person name="Davenport K.W."/>
            <person name="Davis C."/>
            <person name="Gleasner C.D."/>
            <person name="Johnson S.L."/>
            <person name="Kaestli M."/>
            <person name="Koren S."/>
            <person name="Kunde Y.A."/>
            <person name="Mayo M."/>
            <person name="McMurry K.K."/>
            <person name="Price E.P."/>
            <person name="Reitenga K.G."/>
            <person name="Robison R."/>
            <person name="Rosovitz M.J."/>
            <person name="Sarovich D.S."/>
            <person name="Teshima H."/>
        </authorList>
    </citation>
    <scope>NUCLEOTIDE SEQUENCE [LARGE SCALE GENOMIC DNA]</scope>
    <source>
        <strain evidence="5 6">MSHR44</strain>
    </source>
</reference>
<organism evidence="5 6">
    <name type="scientific">Burkholderia pseudomallei</name>
    <name type="common">Pseudomonas pseudomallei</name>
    <dbReference type="NCBI Taxonomy" id="28450"/>
    <lineage>
        <taxon>Bacteria</taxon>
        <taxon>Pseudomonadati</taxon>
        <taxon>Pseudomonadota</taxon>
        <taxon>Betaproteobacteria</taxon>
        <taxon>Burkholderiales</taxon>
        <taxon>Burkholderiaceae</taxon>
        <taxon>Burkholderia</taxon>
        <taxon>pseudomallei group</taxon>
    </lineage>
</organism>
<keyword evidence="5" id="KW-0282">Flagellum</keyword>
<evidence type="ECO:0000256" key="2">
    <source>
        <dbReference type="ARBA" id="ARBA00022729"/>
    </source>
</evidence>
<dbReference type="SMART" id="SM00858">
    <property type="entry name" value="SAF"/>
    <property type="match status" value="1"/>
</dbReference>
<gene>
    <name evidence="5" type="primary">flgA</name>
    <name evidence="5" type="ORF">Y036_4963</name>
</gene>
<comment type="function">
    <text evidence="4">Involved in the assembly process of the P-ring formation. It may associate with FlgF on the rod constituting a structure essential for the P-ring assembly or may act as a modulator protein for the P-ring assembly.</text>
</comment>
<dbReference type="NCBIfam" id="TIGR03170">
    <property type="entry name" value="flgA_cterm"/>
    <property type="match status" value="1"/>
</dbReference>
<evidence type="ECO:0000256" key="1">
    <source>
        <dbReference type="ARBA" id="ARBA00004418"/>
    </source>
</evidence>
<dbReference type="Proteomes" id="UP000030475">
    <property type="component" value="Unassembled WGS sequence"/>
</dbReference>
<dbReference type="InterPro" id="IPR013974">
    <property type="entry name" value="SAF"/>
</dbReference>
<dbReference type="CDD" id="cd11614">
    <property type="entry name" value="SAF_CpaB_FlgA_like"/>
    <property type="match status" value="1"/>
</dbReference>
<evidence type="ECO:0000256" key="3">
    <source>
        <dbReference type="ARBA" id="ARBA00022764"/>
    </source>
</evidence>